<keyword evidence="5" id="KW-1185">Reference proteome</keyword>
<dbReference type="PANTHER" id="PTHR34154">
    <property type="entry name" value="ALKALI-SENSITIVE LINKAGE PROTEIN 1"/>
    <property type="match status" value="1"/>
</dbReference>
<protein>
    <submittedName>
        <fullName evidence="4">Glycosyl hydrolase catalytic core-domain-containing protein</fullName>
    </submittedName>
</protein>
<gene>
    <name evidence="4" type="ORF">B0T24DRAFT_335624</name>
</gene>
<keyword evidence="4" id="KW-0378">Hydrolase</keyword>
<name>A0AAE0N5N8_9PEZI</name>
<evidence type="ECO:0000313" key="4">
    <source>
        <dbReference type="EMBL" id="KAK3371742.1"/>
    </source>
</evidence>
<dbReference type="Proteomes" id="UP001287356">
    <property type="component" value="Unassembled WGS sequence"/>
</dbReference>
<dbReference type="InterPro" id="IPR053183">
    <property type="entry name" value="ASL1"/>
</dbReference>
<keyword evidence="2" id="KW-0732">Signal</keyword>
<dbReference type="InterPro" id="IPR024655">
    <property type="entry name" value="Asl1_glyco_hydro_catalytic"/>
</dbReference>
<dbReference type="GO" id="GO:0071966">
    <property type="term" value="P:fungal-type cell wall polysaccharide metabolic process"/>
    <property type="evidence" value="ECO:0007669"/>
    <property type="project" value="TreeGrafter"/>
</dbReference>
<feature type="domain" description="Asl1-like glycosyl hydrolase catalytic" evidence="3">
    <location>
        <begin position="180"/>
        <end position="404"/>
    </location>
</feature>
<comment type="caution">
    <text evidence="4">The sequence shown here is derived from an EMBL/GenBank/DDBJ whole genome shotgun (WGS) entry which is preliminary data.</text>
</comment>
<feature type="region of interest" description="Disordered" evidence="1">
    <location>
        <begin position="69"/>
        <end position="95"/>
    </location>
</feature>
<dbReference type="Gene3D" id="3.20.20.80">
    <property type="entry name" value="Glycosidases"/>
    <property type="match status" value="1"/>
</dbReference>
<feature type="compositionally biased region" description="Low complexity" evidence="1">
    <location>
        <begin position="74"/>
        <end position="85"/>
    </location>
</feature>
<feature type="signal peptide" evidence="2">
    <location>
        <begin position="1"/>
        <end position="20"/>
    </location>
</feature>
<organism evidence="4 5">
    <name type="scientific">Lasiosphaeria ovina</name>
    <dbReference type="NCBI Taxonomy" id="92902"/>
    <lineage>
        <taxon>Eukaryota</taxon>
        <taxon>Fungi</taxon>
        <taxon>Dikarya</taxon>
        <taxon>Ascomycota</taxon>
        <taxon>Pezizomycotina</taxon>
        <taxon>Sordariomycetes</taxon>
        <taxon>Sordariomycetidae</taxon>
        <taxon>Sordariales</taxon>
        <taxon>Lasiosphaeriaceae</taxon>
        <taxon>Lasiosphaeria</taxon>
    </lineage>
</organism>
<dbReference type="SUPFAM" id="SSF51445">
    <property type="entry name" value="(Trans)glycosidases"/>
    <property type="match status" value="1"/>
</dbReference>
<dbReference type="GO" id="GO:0016787">
    <property type="term" value="F:hydrolase activity"/>
    <property type="evidence" value="ECO:0007669"/>
    <property type="project" value="UniProtKB-KW"/>
</dbReference>
<feature type="compositionally biased region" description="Pro residues" evidence="1">
    <location>
        <begin position="141"/>
        <end position="151"/>
    </location>
</feature>
<dbReference type="AlphaFoldDB" id="A0AAE0N5N8"/>
<dbReference type="PANTHER" id="PTHR34154:SF13">
    <property type="entry name" value="ASL1-LIKE GLYCOSYL HYDROLASE CATALYTIC DOMAIN-CONTAINING PROTEIN"/>
    <property type="match status" value="1"/>
</dbReference>
<dbReference type="Pfam" id="PF11790">
    <property type="entry name" value="Glyco_hydro_cc"/>
    <property type="match status" value="1"/>
</dbReference>
<feature type="region of interest" description="Disordered" evidence="1">
    <location>
        <begin position="123"/>
        <end position="152"/>
    </location>
</feature>
<dbReference type="GO" id="GO:0009277">
    <property type="term" value="C:fungal-type cell wall"/>
    <property type="evidence" value="ECO:0007669"/>
    <property type="project" value="TreeGrafter"/>
</dbReference>
<evidence type="ECO:0000313" key="5">
    <source>
        <dbReference type="Proteomes" id="UP001287356"/>
    </source>
</evidence>
<evidence type="ECO:0000256" key="2">
    <source>
        <dbReference type="SAM" id="SignalP"/>
    </source>
</evidence>
<feature type="chain" id="PRO_5042240768" evidence="2">
    <location>
        <begin position="21"/>
        <end position="408"/>
    </location>
</feature>
<reference evidence="4" key="2">
    <citation type="submission" date="2023-06" db="EMBL/GenBank/DDBJ databases">
        <authorList>
            <consortium name="Lawrence Berkeley National Laboratory"/>
            <person name="Haridas S."/>
            <person name="Hensen N."/>
            <person name="Bonometti L."/>
            <person name="Westerberg I."/>
            <person name="Brannstrom I.O."/>
            <person name="Guillou S."/>
            <person name="Cros-Aarteil S."/>
            <person name="Calhoun S."/>
            <person name="Kuo A."/>
            <person name="Mondo S."/>
            <person name="Pangilinan J."/>
            <person name="Riley R."/>
            <person name="Labutti K."/>
            <person name="Andreopoulos B."/>
            <person name="Lipzen A."/>
            <person name="Chen C."/>
            <person name="Yanf M."/>
            <person name="Daum C."/>
            <person name="Ng V."/>
            <person name="Clum A."/>
            <person name="Steindorff A."/>
            <person name="Ohm R."/>
            <person name="Martin F."/>
            <person name="Silar P."/>
            <person name="Natvig D."/>
            <person name="Lalanne C."/>
            <person name="Gautier V."/>
            <person name="Ament-Velasquez S.L."/>
            <person name="Kruys A."/>
            <person name="Hutchinson M.I."/>
            <person name="Powell A.J."/>
            <person name="Barry K."/>
            <person name="Miller A.N."/>
            <person name="Grigoriev I.V."/>
            <person name="Debuchy R."/>
            <person name="Gladieux P."/>
            <person name="Thoren M.H."/>
            <person name="Johannesson H."/>
        </authorList>
    </citation>
    <scope>NUCLEOTIDE SEQUENCE</scope>
    <source>
        <strain evidence="4">CBS 958.72</strain>
    </source>
</reference>
<dbReference type="EMBL" id="JAULSN010000005">
    <property type="protein sequence ID" value="KAK3371742.1"/>
    <property type="molecule type" value="Genomic_DNA"/>
</dbReference>
<proteinExistence type="predicted"/>
<reference evidence="4" key="1">
    <citation type="journal article" date="2023" name="Mol. Phylogenet. Evol.">
        <title>Genome-scale phylogeny and comparative genomics of the fungal order Sordariales.</title>
        <authorList>
            <person name="Hensen N."/>
            <person name="Bonometti L."/>
            <person name="Westerberg I."/>
            <person name="Brannstrom I.O."/>
            <person name="Guillou S."/>
            <person name="Cros-Aarteil S."/>
            <person name="Calhoun S."/>
            <person name="Haridas S."/>
            <person name="Kuo A."/>
            <person name="Mondo S."/>
            <person name="Pangilinan J."/>
            <person name="Riley R."/>
            <person name="LaButti K."/>
            <person name="Andreopoulos B."/>
            <person name="Lipzen A."/>
            <person name="Chen C."/>
            <person name="Yan M."/>
            <person name="Daum C."/>
            <person name="Ng V."/>
            <person name="Clum A."/>
            <person name="Steindorff A."/>
            <person name="Ohm R.A."/>
            <person name="Martin F."/>
            <person name="Silar P."/>
            <person name="Natvig D.O."/>
            <person name="Lalanne C."/>
            <person name="Gautier V."/>
            <person name="Ament-Velasquez S.L."/>
            <person name="Kruys A."/>
            <person name="Hutchinson M.I."/>
            <person name="Powell A.J."/>
            <person name="Barry K."/>
            <person name="Miller A.N."/>
            <person name="Grigoriev I.V."/>
            <person name="Debuchy R."/>
            <person name="Gladieux P."/>
            <person name="Hiltunen Thoren M."/>
            <person name="Johannesson H."/>
        </authorList>
    </citation>
    <scope>NUCLEOTIDE SEQUENCE</scope>
    <source>
        <strain evidence="4">CBS 958.72</strain>
    </source>
</reference>
<feature type="compositionally biased region" description="Low complexity" evidence="1">
    <location>
        <begin position="123"/>
        <end position="140"/>
    </location>
</feature>
<sequence>MFSNAILALAVASLAGHAVALGPRQHAHQHLHNNKRALVTELVTVTDWVTVTVGDKSTTSSARQFLAQTRQVRSSSSSSSSSVAAPPSPPVVAPTPTTIITQVKSSAASSVAPVAKQPEAAAVAPSPSIPAPAASHAAQPQAPPPPAPPVVVKPAATSAAAAPPAAAPAAAPASGGLRRGLVYNDHTLLPRFLTSGTKATWTYNWGQGDDSSVGLEFVPMLWSTSKGFPATWPANAAKAISAGSKCVLSFNEPDLASQANLSPADAAAAHIQLMNPLSGKVRIGSPAITNSQEAGQGIKWLTAFLAACNGQCKIDFTAIHIYGVPPNVFLAHILEAHAAAKTNIWITEFGFPGSPDEVNASLQTVLKQLETNATFSFVERASFFMVSDGLLAQGGGVSTLGQTFAFGA</sequence>
<dbReference type="InterPro" id="IPR017853">
    <property type="entry name" value="GH"/>
</dbReference>
<accession>A0AAE0N5N8</accession>
<evidence type="ECO:0000256" key="1">
    <source>
        <dbReference type="SAM" id="MobiDB-lite"/>
    </source>
</evidence>
<evidence type="ECO:0000259" key="3">
    <source>
        <dbReference type="Pfam" id="PF11790"/>
    </source>
</evidence>